<dbReference type="InterPro" id="IPR016187">
    <property type="entry name" value="CTDL_fold"/>
</dbReference>
<accession>A0A914XDT3</accession>
<feature type="binding site" evidence="2">
    <location>
        <position position="182"/>
    </location>
    <ligand>
        <name>Zn(2+)</name>
        <dbReference type="ChEBI" id="CHEBI:29105"/>
        <note>catalytic</note>
    </ligand>
</feature>
<keyword evidence="2 3" id="KW-0378">Hydrolase</keyword>
<dbReference type="Proteomes" id="UP000887566">
    <property type="component" value="Unplaced"/>
</dbReference>
<evidence type="ECO:0000256" key="1">
    <source>
        <dbReference type="ARBA" id="ARBA00023157"/>
    </source>
</evidence>
<dbReference type="Pfam" id="PF01400">
    <property type="entry name" value="Astacin"/>
    <property type="match status" value="1"/>
</dbReference>
<dbReference type="SUPFAM" id="SSF55486">
    <property type="entry name" value="Metalloproteases ('zincins'), catalytic domain"/>
    <property type="match status" value="1"/>
</dbReference>
<dbReference type="PROSITE" id="PS51864">
    <property type="entry name" value="ASTACIN"/>
    <property type="match status" value="1"/>
</dbReference>
<comment type="cofactor">
    <cofactor evidence="2 3">
        <name>Zn(2+)</name>
        <dbReference type="ChEBI" id="CHEBI:29105"/>
    </cofactor>
    <text evidence="2 3">Binds 1 zinc ion per subunit.</text>
</comment>
<dbReference type="InterPro" id="IPR024079">
    <property type="entry name" value="MetalloPept_cat_dom_sf"/>
</dbReference>
<feature type="binding site" evidence="2">
    <location>
        <position position="178"/>
    </location>
    <ligand>
        <name>Zn(2+)</name>
        <dbReference type="ChEBI" id="CHEBI:29105"/>
        <note>catalytic</note>
    </ligand>
</feature>
<dbReference type="SMART" id="SM00235">
    <property type="entry name" value="ZnMc"/>
    <property type="match status" value="1"/>
</dbReference>
<dbReference type="WBParaSite" id="PSAMB.scaffold7789size7103.g30527.t1">
    <property type="protein sequence ID" value="PSAMB.scaffold7789size7103.g30527.t1"/>
    <property type="gene ID" value="PSAMB.scaffold7789size7103.g30527"/>
</dbReference>
<dbReference type="InterPro" id="IPR001506">
    <property type="entry name" value="Peptidase_M12A"/>
</dbReference>
<dbReference type="PROSITE" id="PS50041">
    <property type="entry name" value="C_TYPE_LECTIN_2"/>
    <property type="match status" value="1"/>
</dbReference>
<dbReference type="GO" id="GO:0004222">
    <property type="term" value="F:metalloendopeptidase activity"/>
    <property type="evidence" value="ECO:0007669"/>
    <property type="project" value="UniProtKB-UniRule"/>
</dbReference>
<protein>
    <recommendedName>
        <fullName evidence="3">Metalloendopeptidase</fullName>
        <ecNumber evidence="3">3.4.24.-</ecNumber>
    </recommendedName>
</protein>
<keyword evidence="2 3" id="KW-0862">Zinc</keyword>
<dbReference type="PANTHER" id="PTHR10127">
    <property type="entry name" value="DISCOIDIN, CUB, EGF, LAMININ , AND ZINC METALLOPROTEASE DOMAIN CONTAINING"/>
    <property type="match status" value="1"/>
</dbReference>
<dbReference type="SMART" id="SM00034">
    <property type="entry name" value="CLECT"/>
    <property type="match status" value="1"/>
</dbReference>
<dbReference type="CDD" id="cd04280">
    <property type="entry name" value="ZnMc_astacin_like"/>
    <property type="match status" value="1"/>
</dbReference>
<evidence type="ECO:0000259" key="5">
    <source>
        <dbReference type="PROSITE" id="PS51864"/>
    </source>
</evidence>
<keyword evidence="1" id="KW-1015">Disulfide bond</keyword>
<dbReference type="InterPro" id="IPR001304">
    <property type="entry name" value="C-type_lectin-like"/>
</dbReference>
<dbReference type="Gene3D" id="3.10.100.10">
    <property type="entry name" value="Mannose-Binding Protein A, subunit A"/>
    <property type="match status" value="1"/>
</dbReference>
<dbReference type="Gene3D" id="3.40.390.10">
    <property type="entry name" value="Collagenase (Catalytic Domain)"/>
    <property type="match status" value="1"/>
</dbReference>
<dbReference type="AlphaFoldDB" id="A0A914XDT3"/>
<name>A0A914XDT3_9BILA</name>
<dbReference type="PRINTS" id="PR00480">
    <property type="entry name" value="ASTACIN"/>
</dbReference>
<evidence type="ECO:0000259" key="4">
    <source>
        <dbReference type="PROSITE" id="PS50041"/>
    </source>
</evidence>
<dbReference type="InterPro" id="IPR034035">
    <property type="entry name" value="Astacin-like_dom"/>
</dbReference>
<sequence length="440" mass="49993">MYTKAAVGCLLVVVVAAVATIGIFYFRTKGNDEIDDSRFLTQKDFEAGRSESFKPGLRVASEYNNGLFEGDIVLKKGVKGLQSEGVTRDQTWPGGVVPYELDRSLFTDYQRSMLANAFEDITQRTCIKFRPRTSQDANFYIRITIGGGCSSYVGRTDFENGQPVSLGKGCWNPGTIRHELMHALGFHHEQSRTDRDRYVRIIYDNIIRNEEHNYEKSNYWEVTKLGTEYDFRSVMHYDPYAFARDNSKPTIVKIDGSLFETQREGYSETDILEINKLYNCTNARGRTTTPTTRSTRGRITATTTTSVPTWFPRRSTRKPLPGKSTTFLNNEYIYVRLSKTWTAAEQECISWGGHLASFLSEEEKEMILSLSDNSRVWIGYKYGGRGRGWSDGSSNAYIQSVTSGFSPSTNSEWSCASLEGLRPINMNAYCEENRSFVCKR</sequence>
<dbReference type="Pfam" id="PF00059">
    <property type="entry name" value="Lectin_C"/>
    <property type="match status" value="1"/>
</dbReference>
<reference evidence="7" key="1">
    <citation type="submission" date="2022-11" db="UniProtKB">
        <authorList>
            <consortium name="WormBaseParasite"/>
        </authorList>
    </citation>
    <scope>IDENTIFICATION</scope>
</reference>
<dbReference type="SUPFAM" id="SSF56436">
    <property type="entry name" value="C-type lectin-like"/>
    <property type="match status" value="1"/>
</dbReference>
<feature type="domain" description="C-type lectin" evidence="4">
    <location>
        <begin position="327"/>
        <end position="439"/>
    </location>
</feature>
<evidence type="ECO:0000256" key="3">
    <source>
        <dbReference type="RuleBase" id="RU361183"/>
    </source>
</evidence>
<keyword evidence="2 3" id="KW-0482">Metalloprotease</keyword>
<dbReference type="InterPro" id="IPR006026">
    <property type="entry name" value="Peptidase_Metallo"/>
</dbReference>
<keyword evidence="2 3" id="KW-0645">Protease</keyword>
<organism evidence="6 7">
    <name type="scientific">Plectus sambesii</name>
    <dbReference type="NCBI Taxonomy" id="2011161"/>
    <lineage>
        <taxon>Eukaryota</taxon>
        <taxon>Metazoa</taxon>
        <taxon>Ecdysozoa</taxon>
        <taxon>Nematoda</taxon>
        <taxon>Chromadorea</taxon>
        <taxon>Plectida</taxon>
        <taxon>Plectina</taxon>
        <taxon>Plectoidea</taxon>
        <taxon>Plectidae</taxon>
        <taxon>Plectus</taxon>
    </lineage>
</organism>
<dbReference type="GO" id="GO:0008270">
    <property type="term" value="F:zinc ion binding"/>
    <property type="evidence" value="ECO:0007669"/>
    <property type="project" value="UniProtKB-UniRule"/>
</dbReference>
<keyword evidence="2 3" id="KW-0479">Metal-binding</keyword>
<evidence type="ECO:0000313" key="6">
    <source>
        <dbReference type="Proteomes" id="UP000887566"/>
    </source>
</evidence>
<feature type="domain" description="Peptidase M12A" evidence="5">
    <location>
        <begin position="84"/>
        <end position="281"/>
    </location>
</feature>
<feature type="active site" evidence="2">
    <location>
        <position position="179"/>
    </location>
</feature>
<comment type="caution">
    <text evidence="2">Lacks conserved residue(s) required for the propagation of feature annotation.</text>
</comment>
<dbReference type="EC" id="3.4.24.-" evidence="3"/>
<dbReference type="InterPro" id="IPR016186">
    <property type="entry name" value="C-type_lectin-like/link_sf"/>
</dbReference>
<feature type="binding site" evidence="2">
    <location>
        <position position="188"/>
    </location>
    <ligand>
        <name>Zn(2+)</name>
        <dbReference type="ChEBI" id="CHEBI:29105"/>
        <note>catalytic</note>
    </ligand>
</feature>
<proteinExistence type="predicted"/>
<evidence type="ECO:0000313" key="7">
    <source>
        <dbReference type="WBParaSite" id="PSAMB.scaffold7789size7103.g30527.t1"/>
    </source>
</evidence>
<dbReference type="PANTHER" id="PTHR10127:SF850">
    <property type="entry name" value="METALLOENDOPEPTIDASE"/>
    <property type="match status" value="1"/>
</dbReference>
<dbReference type="CDD" id="cd00037">
    <property type="entry name" value="CLECT"/>
    <property type="match status" value="1"/>
</dbReference>
<evidence type="ECO:0000256" key="2">
    <source>
        <dbReference type="PROSITE-ProRule" id="PRU01211"/>
    </source>
</evidence>
<dbReference type="GO" id="GO:0006508">
    <property type="term" value="P:proteolysis"/>
    <property type="evidence" value="ECO:0007669"/>
    <property type="project" value="UniProtKB-KW"/>
</dbReference>
<keyword evidence="6" id="KW-1185">Reference proteome</keyword>